<reference evidence="1" key="1">
    <citation type="journal article" date="2020" name="Stud. Mycol.">
        <title>101 Dothideomycetes genomes: a test case for predicting lifestyles and emergence of pathogens.</title>
        <authorList>
            <person name="Haridas S."/>
            <person name="Albert R."/>
            <person name="Binder M."/>
            <person name="Bloem J."/>
            <person name="Labutti K."/>
            <person name="Salamov A."/>
            <person name="Andreopoulos B."/>
            <person name="Baker S."/>
            <person name="Barry K."/>
            <person name="Bills G."/>
            <person name="Bluhm B."/>
            <person name="Cannon C."/>
            <person name="Castanera R."/>
            <person name="Culley D."/>
            <person name="Daum C."/>
            <person name="Ezra D."/>
            <person name="Gonzalez J."/>
            <person name="Henrissat B."/>
            <person name="Kuo A."/>
            <person name="Liang C."/>
            <person name="Lipzen A."/>
            <person name="Lutzoni F."/>
            <person name="Magnuson J."/>
            <person name="Mondo S."/>
            <person name="Nolan M."/>
            <person name="Ohm R."/>
            <person name="Pangilinan J."/>
            <person name="Park H.-J."/>
            <person name="Ramirez L."/>
            <person name="Alfaro M."/>
            <person name="Sun H."/>
            <person name="Tritt A."/>
            <person name="Yoshinaga Y."/>
            <person name="Zwiers L.-H."/>
            <person name="Turgeon B."/>
            <person name="Goodwin S."/>
            <person name="Spatafora J."/>
            <person name="Crous P."/>
            <person name="Grigoriev I."/>
        </authorList>
    </citation>
    <scope>NUCLEOTIDE SEQUENCE</scope>
    <source>
        <strain evidence="1">CBS 122681</strain>
    </source>
</reference>
<dbReference type="EMBL" id="MU004380">
    <property type="protein sequence ID" value="KAF2653472.1"/>
    <property type="molecule type" value="Genomic_DNA"/>
</dbReference>
<dbReference type="AlphaFoldDB" id="A0A6A6T179"/>
<organism evidence="1 2">
    <name type="scientific">Lophiostoma macrostomum CBS 122681</name>
    <dbReference type="NCBI Taxonomy" id="1314788"/>
    <lineage>
        <taxon>Eukaryota</taxon>
        <taxon>Fungi</taxon>
        <taxon>Dikarya</taxon>
        <taxon>Ascomycota</taxon>
        <taxon>Pezizomycotina</taxon>
        <taxon>Dothideomycetes</taxon>
        <taxon>Pleosporomycetidae</taxon>
        <taxon>Pleosporales</taxon>
        <taxon>Lophiostomataceae</taxon>
        <taxon>Lophiostoma</taxon>
    </lineage>
</organism>
<protein>
    <submittedName>
        <fullName evidence="1">Uncharacterized protein</fullName>
    </submittedName>
</protein>
<evidence type="ECO:0000313" key="1">
    <source>
        <dbReference type="EMBL" id="KAF2653472.1"/>
    </source>
</evidence>
<keyword evidence="2" id="KW-1185">Reference proteome</keyword>
<gene>
    <name evidence="1" type="ORF">K491DRAFT_680451</name>
</gene>
<evidence type="ECO:0000313" key="2">
    <source>
        <dbReference type="Proteomes" id="UP000799324"/>
    </source>
</evidence>
<dbReference type="Proteomes" id="UP000799324">
    <property type="component" value="Unassembled WGS sequence"/>
</dbReference>
<sequence>MTTTVFVAQQYTPRCASQKGAPDIATYGRIRWTLMLSHTRDLCVVRNVSSQSGPVCETSALSCQLYDFRCFRPHDGHPGHTAESEPWNEPNENFDVATRSQLLEQADGDLVLREMHTVGTLNRSVDHADSVSQSWQTRQVTWTSKKRDGCFRSNAIMPDGQFECRNAVHMQAPK</sequence>
<name>A0A6A6T179_9PLEO</name>
<accession>A0A6A6T179</accession>
<proteinExistence type="predicted"/>